<dbReference type="PANTHER" id="PTHR18870">
    <property type="entry name" value="PROTEIN TAG-278-RELATED"/>
    <property type="match status" value="1"/>
</dbReference>
<dbReference type="PANTHER" id="PTHR18870:SF9">
    <property type="entry name" value="PROTEIN TAG-278-RELATED"/>
    <property type="match status" value="1"/>
</dbReference>
<evidence type="ECO:0000256" key="3">
    <source>
        <dbReference type="SAM" id="MobiDB-lite"/>
    </source>
</evidence>
<feature type="coiled-coil region" evidence="2">
    <location>
        <begin position="522"/>
        <end position="633"/>
    </location>
</feature>
<organism evidence="5 6">
    <name type="scientific">Mya arenaria</name>
    <name type="common">Soft-shell clam</name>
    <dbReference type="NCBI Taxonomy" id="6604"/>
    <lineage>
        <taxon>Eukaryota</taxon>
        <taxon>Metazoa</taxon>
        <taxon>Spiralia</taxon>
        <taxon>Lophotrochozoa</taxon>
        <taxon>Mollusca</taxon>
        <taxon>Bivalvia</taxon>
        <taxon>Autobranchia</taxon>
        <taxon>Heteroconchia</taxon>
        <taxon>Euheterodonta</taxon>
        <taxon>Imparidentia</taxon>
        <taxon>Neoheterodontei</taxon>
        <taxon>Myida</taxon>
        <taxon>Myoidea</taxon>
        <taxon>Myidae</taxon>
        <taxon>Mya</taxon>
    </lineage>
</organism>
<feature type="domain" description="Protein FAM184A/B N-terminal" evidence="4">
    <location>
        <begin position="30"/>
        <end position="240"/>
    </location>
</feature>
<feature type="region of interest" description="Disordered" evidence="3">
    <location>
        <begin position="976"/>
        <end position="1028"/>
    </location>
</feature>
<dbReference type="Proteomes" id="UP001164746">
    <property type="component" value="Chromosome 12"/>
</dbReference>
<proteinExistence type="predicted"/>
<feature type="coiled-coil region" evidence="2">
    <location>
        <begin position="53"/>
        <end position="100"/>
    </location>
</feature>
<dbReference type="InterPro" id="IPR039478">
    <property type="entry name" value="FAM184A/B_N"/>
</dbReference>
<sequence>MAASAKMSFNYYQNGKYGTLPQNPTKDMEVIYALNTKNDEHEAVVQQIKDQHEEDIQKVLKETKEKVQMLKAKLDADSQNNNKVQQLELALRQNEAIKDQQISQFEHFKRIAEERETKLKSEHAQKMLDFSHDVLKAKKDFEEKLKQFDVWKESVNEDHERKLRDLKSAHEQEIHDIRNLSKDQNNDWLNEVKKVEEKYKDEIEQLHGKYKDLEESKGVMADEYEAKLAKAQLFYEKELEAVMKMNNISQEDANKMLMEEKEKMRKDFAAQESELKKQINSVLGQLTDKEDEVESLKKDLDQLSKNLQDKAGSSSDLLKQLQAANDLASEHLAKLKAAETELSVMKERCSRQENELVKKSSTIGQLEATKLQNESSIQELEGELSKLRDKLAWLEKERHNLERQKSDLSQNQLAQLRSLEKSLEDLSIEKQAMKERYERELDGLRNNANRSQKDLLTQHEAELEKLRQKLLADLATQKLQAEEVLESTKQEMTKLRESEVSLITEDREKLRAEFDRNKEDGLGSATGMINNLRDANNQLQQQLESSRSDYKAEKTRASNLQAELEKLRLQHEAQLKEAKTEFQQKMDQVTTELDTKWQDTLRRECSKLREEINAQKESEMRAALEQLSRMKDEEISATRAGWEKKVQELMKQIASMKLSIESSSSKSQEELEKLRQESEEERRRLQAELVNAAEEYMTKVKSLEAMHEEDVKRLGEEKARELEELRQQLQSRHIEDMQAQMAAHKATVDSLRDQAEVTRRAELDKQMKELEKDKEEMKERLIEKQVTEIGRLERDHEAHLQAARMELERAVEISKQKERDHALRVEDLQGEITQRERHITNLKEDAGKLQTSISHLNKEIDFKRQEIQKIKADTDHQKRMAERLQREVENLQADHIRESQELVRQFNEAQEILKDKISELQILLNEAEDKYNNRESRPEDLELIEQLRYSIREKEEKVRALIMELVNRETNFNKVFSASPNKKKGRGKGNNSAPNLSGRLDPLPNSPIHASNLNPSRPLPPFPKKFVK</sequence>
<accession>A0ABY7FIV2</accession>
<protein>
    <submittedName>
        <fullName evidence="5">F184A-like protein</fullName>
    </submittedName>
</protein>
<feature type="compositionally biased region" description="Pro residues" evidence="3">
    <location>
        <begin position="1017"/>
        <end position="1028"/>
    </location>
</feature>
<dbReference type="EMBL" id="CP111023">
    <property type="protein sequence ID" value="WAR21084.1"/>
    <property type="molecule type" value="Genomic_DNA"/>
</dbReference>
<evidence type="ECO:0000313" key="6">
    <source>
        <dbReference type="Proteomes" id="UP001164746"/>
    </source>
</evidence>
<feature type="compositionally biased region" description="Basic and acidic residues" evidence="3">
    <location>
        <begin position="667"/>
        <end position="679"/>
    </location>
</feature>
<dbReference type="Pfam" id="PF15665">
    <property type="entry name" value="FAM184"/>
    <property type="match status" value="1"/>
</dbReference>
<evidence type="ECO:0000256" key="2">
    <source>
        <dbReference type="SAM" id="Coils"/>
    </source>
</evidence>
<feature type="region of interest" description="Disordered" evidence="3">
    <location>
        <begin position="658"/>
        <end position="679"/>
    </location>
</feature>
<feature type="coiled-coil region" evidence="2">
    <location>
        <begin position="156"/>
        <end position="216"/>
    </location>
</feature>
<name>A0ABY7FIV2_MYAAR</name>
<evidence type="ECO:0000259" key="4">
    <source>
        <dbReference type="Pfam" id="PF15665"/>
    </source>
</evidence>
<gene>
    <name evidence="5" type="ORF">MAR_015058</name>
</gene>
<keyword evidence="1 2" id="KW-0175">Coiled coil</keyword>
<feature type="coiled-coil region" evidence="2">
    <location>
        <begin position="254"/>
        <end position="498"/>
    </location>
</feature>
<evidence type="ECO:0000256" key="1">
    <source>
        <dbReference type="ARBA" id="ARBA00023054"/>
    </source>
</evidence>
<reference evidence="5" key="1">
    <citation type="submission" date="2022-11" db="EMBL/GenBank/DDBJ databases">
        <title>Centuries of genome instability and evolution in soft-shell clam transmissible cancer (bioRxiv).</title>
        <authorList>
            <person name="Hart S.F.M."/>
            <person name="Yonemitsu M.A."/>
            <person name="Giersch R.M."/>
            <person name="Beal B.F."/>
            <person name="Arriagada G."/>
            <person name="Davis B.W."/>
            <person name="Ostrander E.A."/>
            <person name="Goff S.P."/>
            <person name="Metzger M.J."/>
        </authorList>
    </citation>
    <scope>NUCLEOTIDE SEQUENCE</scope>
    <source>
        <strain evidence="5">MELC-2E11</strain>
        <tissue evidence="5">Siphon/mantle</tissue>
    </source>
</reference>
<keyword evidence="6" id="KW-1185">Reference proteome</keyword>
<evidence type="ECO:0000313" key="5">
    <source>
        <dbReference type="EMBL" id="WAR21084.1"/>
    </source>
</evidence>